<evidence type="ECO:0000313" key="2">
    <source>
        <dbReference type="Proteomes" id="UP001054252"/>
    </source>
</evidence>
<comment type="caution">
    <text evidence="1">The sequence shown here is derived from an EMBL/GenBank/DDBJ whole genome shotgun (WGS) entry which is preliminary data.</text>
</comment>
<protein>
    <submittedName>
        <fullName evidence="1">Uncharacterized protein</fullName>
    </submittedName>
</protein>
<dbReference type="EMBL" id="BPVZ01000178">
    <property type="protein sequence ID" value="GKV44218.1"/>
    <property type="molecule type" value="Genomic_DNA"/>
</dbReference>
<sequence length="40" mass="4370">MTISASSLAPRTCPYAPLPLPAPQFSFHLIHLPSKRPPTQ</sequence>
<accession>A0AAV5M3Y7</accession>
<dbReference type="Proteomes" id="UP001054252">
    <property type="component" value="Unassembled WGS sequence"/>
</dbReference>
<name>A0AAV5M3Y7_9ROSI</name>
<evidence type="ECO:0000313" key="1">
    <source>
        <dbReference type="EMBL" id="GKV44218.1"/>
    </source>
</evidence>
<reference evidence="1 2" key="1">
    <citation type="journal article" date="2021" name="Commun. Biol.">
        <title>The genome of Shorea leprosula (Dipterocarpaceae) highlights the ecological relevance of drought in aseasonal tropical rainforests.</title>
        <authorList>
            <person name="Ng K.K.S."/>
            <person name="Kobayashi M.J."/>
            <person name="Fawcett J.A."/>
            <person name="Hatakeyama M."/>
            <person name="Paape T."/>
            <person name="Ng C.H."/>
            <person name="Ang C.C."/>
            <person name="Tnah L.H."/>
            <person name="Lee C.T."/>
            <person name="Nishiyama T."/>
            <person name="Sese J."/>
            <person name="O'Brien M.J."/>
            <person name="Copetti D."/>
            <person name="Mohd Noor M.I."/>
            <person name="Ong R.C."/>
            <person name="Putra M."/>
            <person name="Sireger I.Z."/>
            <person name="Indrioko S."/>
            <person name="Kosugi Y."/>
            <person name="Izuno A."/>
            <person name="Isagi Y."/>
            <person name="Lee S.L."/>
            <person name="Shimizu K.K."/>
        </authorList>
    </citation>
    <scope>NUCLEOTIDE SEQUENCE [LARGE SCALE GENOMIC DNA]</scope>
    <source>
        <strain evidence="1">214</strain>
    </source>
</reference>
<dbReference type="AlphaFoldDB" id="A0AAV5M3Y7"/>
<keyword evidence="2" id="KW-1185">Reference proteome</keyword>
<organism evidence="1 2">
    <name type="scientific">Rubroshorea leprosula</name>
    <dbReference type="NCBI Taxonomy" id="152421"/>
    <lineage>
        <taxon>Eukaryota</taxon>
        <taxon>Viridiplantae</taxon>
        <taxon>Streptophyta</taxon>
        <taxon>Embryophyta</taxon>
        <taxon>Tracheophyta</taxon>
        <taxon>Spermatophyta</taxon>
        <taxon>Magnoliopsida</taxon>
        <taxon>eudicotyledons</taxon>
        <taxon>Gunneridae</taxon>
        <taxon>Pentapetalae</taxon>
        <taxon>rosids</taxon>
        <taxon>malvids</taxon>
        <taxon>Malvales</taxon>
        <taxon>Dipterocarpaceae</taxon>
        <taxon>Rubroshorea</taxon>
    </lineage>
</organism>
<proteinExistence type="predicted"/>
<gene>
    <name evidence="1" type="ORF">SLEP1_g51417</name>
</gene>